<evidence type="ECO:0000256" key="6">
    <source>
        <dbReference type="ARBA" id="ARBA00022989"/>
    </source>
</evidence>
<dbReference type="InterPro" id="IPR001851">
    <property type="entry name" value="ABC_transp_permease"/>
</dbReference>
<keyword evidence="4 9" id="KW-0812">Transmembrane</keyword>
<dbReference type="Pfam" id="PF02653">
    <property type="entry name" value="BPD_transp_2"/>
    <property type="match status" value="1"/>
</dbReference>
<feature type="transmembrane region" description="Helical" evidence="9">
    <location>
        <begin position="270"/>
        <end position="289"/>
    </location>
</feature>
<proteinExistence type="inferred from homology"/>
<dbReference type="PANTHER" id="PTHR11795">
    <property type="entry name" value="BRANCHED-CHAIN AMINO ACID TRANSPORT SYSTEM PERMEASE PROTEIN LIVH"/>
    <property type="match status" value="1"/>
</dbReference>
<comment type="subcellular location">
    <subcellularLocation>
        <location evidence="1">Cell membrane</location>
        <topology evidence="1">Multi-pass membrane protein</topology>
    </subcellularLocation>
</comment>
<evidence type="ECO:0000313" key="10">
    <source>
        <dbReference type="EMBL" id="AEI75616.1"/>
    </source>
</evidence>
<dbReference type="GeneID" id="34311092"/>
<dbReference type="KEGG" id="cnc:CNE_1c02470"/>
<feature type="transmembrane region" description="Helical" evidence="9">
    <location>
        <begin position="22"/>
        <end position="41"/>
    </location>
</feature>
<dbReference type="InterPro" id="IPR052157">
    <property type="entry name" value="BCAA_transport_permease"/>
</dbReference>
<keyword evidence="3" id="KW-1003">Cell membrane</keyword>
<accession>G0ETE5</accession>
<feature type="transmembrane region" description="Helical" evidence="9">
    <location>
        <begin position="233"/>
        <end position="258"/>
    </location>
</feature>
<evidence type="ECO:0000256" key="4">
    <source>
        <dbReference type="ARBA" id="ARBA00022692"/>
    </source>
</evidence>
<evidence type="ECO:0000256" key="1">
    <source>
        <dbReference type="ARBA" id="ARBA00004651"/>
    </source>
</evidence>
<dbReference type="EMBL" id="CP002877">
    <property type="protein sequence ID" value="AEI75616.1"/>
    <property type="molecule type" value="Genomic_DNA"/>
</dbReference>
<feature type="transmembrane region" description="Helical" evidence="9">
    <location>
        <begin position="101"/>
        <end position="119"/>
    </location>
</feature>
<keyword evidence="5" id="KW-0029">Amino-acid transport</keyword>
<dbReference type="HOGENOM" id="CLU_039929_2_0_4"/>
<keyword evidence="7 9" id="KW-0472">Membrane</keyword>
<evidence type="ECO:0000256" key="9">
    <source>
        <dbReference type="SAM" id="Phobius"/>
    </source>
</evidence>
<dbReference type="CDD" id="cd06582">
    <property type="entry name" value="TM_PBP1_LivH_like"/>
    <property type="match status" value="1"/>
</dbReference>
<keyword evidence="2" id="KW-0813">Transport</keyword>
<reference evidence="10 11" key="1">
    <citation type="journal article" date="2011" name="J. Bacteriol.">
        <title>Complete genome sequence of the type strain Cupriavidus necator N-1.</title>
        <authorList>
            <person name="Poehlein A."/>
            <person name="Kusian B."/>
            <person name="Friedrich B."/>
            <person name="Daniel R."/>
            <person name="Bowien B."/>
        </authorList>
    </citation>
    <scope>NUCLEOTIDE SEQUENCE [LARGE SCALE GENOMIC DNA]</scope>
    <source>
        <strain evidence="11">ATCC 43291 / DSM 13513 / CCUG 52238 / LMG 8453 / N-1</strain>
    </source>
</reference>
<name>G0ETE5_CUPNN</name>
<dbReference type="GO" id="GO:0022857">
    <property type="term" value="F:transmembrane transporter activity"/>
    <property type="evidence" value="ECO:0007669"/>
    <property type="project" value="InterPro"/>
</dbReference>
<feature type="transmembrane region" description="Helical" evidence="9">
    <location>
        <begin position="71"/>
        <end position="89"/>
    </location>
</feature>
<dbReference type="RefSeq" id="WP_013955338.1">
    <property type="nucleotide sequence ID" value="NC_015726.1"/>
</dbReference>
<protein>
    <submittedName>
        <fullName evidence="10">High-affinity branched-chain amino acid transport system permease protein LivH</fullName>
    </submittedName>
</protein>
<evidence type="ECO:0000256" key="2">
    <source>
        <dbReference type="ARBA" id="ARBA00022448"/>
    </source>
</evidence>
<comment type="similarity">
    <text evidence="8">Belongs to the binding-protein-dependent transport system permease family. LivHM subfamily.</text>
</comment>
<dbReference type="GO" id="GO:0005886">
    <property type="term" value="C:plasma membrane"/>
    <property type="evidence" value="ECO:0007669"/>
    <property type="project" value="UniProtKB-SubCell"/>
</dbReference>
<feature type="transmembrane region" description="Helical" evidence="9">
    <location>
        <begin position="196"/>
        <end position="221"/>
    </location>
</feature>
<organism evidence="10 11">
    <name type="scientific">Cupriavidus necator (strain ATCC 43291 / DSM 13513 / CCUG 52238 / LMG 8453 / N-1)</name>
    <name type="common">Ralstonia eutropha</name>
    <dbReference type="NCBI Taxonomy" id="1042878"/>
    <lineage>
        <taxon>Bacteria</taxon>
        <taxon>Pseudomonadati</taxon>
        <taxon>Pseudomonadota</taxon>
        <taxon>Betaproteobacteria</taxon>
        <taxon>Burkholderiales</taxon>
        <taxon>Burkholderiaceae</taxon>
        <taxon>Cupriavidus</taxon>
    </lineage>
</organism>
<feature type="transmembrane region" description="Helical" evidence="9">
    <location>
        <begin position="48"/>
        <end position="65"/>
    </location>
</feature>
<evidence type="ECO:0000313" key="11">
    <source>
        <dbReference type="Proteomes" id="UP000006798"/>
    </source>
</evidence>
<dbReference type="AlphaFoldDB" id="G0ETE5"/>
<evidence type="ECO:0000256" key="5">
    <source>
        <dbReference type="ARBA" id="ARBA00022970"/>
    </source>
</evidence>
<dbReference type="GO" id="GO:0006865">
    <property type="term" value="P:amino acid transport"/>
    <property type="evidence" value="ECO:0007669"/>
    <property type="project" value="UniProtKB-KW"/>
</dbReference>
<sequence length="298" mass="31461">MSNLAVLFQSPELNLQLVVDGLLAGAIFALAAYGMALVWGVMNLINIAQGELVMLGGYIVIWLVGKGVPPMLAVPVAAAVMYCVGWGLYRIVIFRLVERDLFVSVLATFGLSIVLQQLANLAFGANVRTVDAGLGSLLLPGGLVVPKIKLAAFAAALALGASLMLFLRHSRRGQAIRATAQNARAARVLGVDADRIYASTFALNAAICGAAGGLVAMTWIIHPYLGLPYTVRAFMIVVVAGLGSMLPVLGAGGGLGIAENYAGFLLGTEYQTAFLYALLVAILVSRNLMLRRRRGYLR</sequence>
<keyword evidence="6 9" id="KW-1133">Transmembrane helix</keyword>
<dbReference type="PANTHER" id="PTHR11795:SF445">
    <property type="entry name" value="AMINO ACID ABC TRANSPORTER PERMEASE PROTEIN"/>
    <property type="match status" value="1"/>
</dbReference>
<evidence type="ECO:0000256" key="3">
    <source>
        <dbReference type="ARBA" id="ARBA00022475"/>
    </source>
</evidence>
<feature type="transmembrane region" description="Helical" evidence="9">
    <location>
        <begin position="150"/>
        <end position="167"/>
    </location>
</feature>
<evidence type="ECO:0000256" key="8">
    <source>
        <dbReference type="ARBA" id="ARBA00037998"/>
    </source>
</evidence>
<gene>
    <name evidence="10" type="primary">livH1</name>
    <name evidence="10" type="ordered locus">CNE_1c02470</name>
</gene>
<evidence type="ECO:0000256" key="7">
    <source>
        <dbReference type="ARBA" id="ARBA00023136"/>
    </source>
</evidence>
<dbReference type="Proteomes" id="UP000006798">
    <property type="component" value="Chromosome 1"/>
</dbReference>